<evidence type="ECO:0000313" key="2">
    <source>
        <dbReference type="EMBL" id="VAW41231.1"/>
    </source>
</evidence>
<dbReference type="AlphaFoldDB" id="A0A3B0VE88"/>
<dbReference type="PANTHER" id="PTHR21666:SF287">
    <property type="entry name" value="CYTOPLASMIC MEMBRANE PROTEIN"/>
    <property type="match status" value="1"/>
</dbReference>
<reference evidence="2" key="1">
    <citation type="submission" date="2018-06" db="EMBL/GenBank/DDBJ databases">
        <authorList>
            <person name="Zhirakovskaya E."/>
        </authorList>
    </citation>
    <scope>NUCLEOTIDE SEQUENCE</scope>
</reference>
<feature type="non-terminal residue" evidence="2">
    <location>
        <position position="1"/>
    </location>
</feature>
<protein>
    <recommendedName>
        <fullName evidence="1">M23ase beta-sheet core domain-containing protein</fullName>
    </recommendedName>
</protein>
<accession>A0A3B0VE88</accession>
<name>A0A3B0VE88_9ZZZZ</name>
<proteinExistence type="predicted"/>
<feature type="domain" description="M23ase beta-sheet core" evidence="1">
    <location>
        <begin position="91"/>
        <end position="184"/>
    </location>
</feature>
<dbReference type="SUPFAM" id="SSF51261">
    <property type="entry name" value="Duplicated hybrid motif"/>
    <property type="match status" value="1"/>
</dbReference>
<dbReference type="InterPro" id="IPR050570">
    <property type="entry name" value="Cell_wall_metabolism_enzyme"/>
</dbReference>
<organism evidence="2">
    <name type="scientific">hydrothermal vent metagenome</name>
    <dbReference type="NCBI Taxonomy" id="652676"/>
    <lineage>
        <taxon>unclassified sequences</taxon>
        <taxon>metagenomes</taxon>
        <taxon>ecological metagenomes</taxon>
    </lineage>
</organism>
<dbReference type="EMBL" id="UOEU01000830">
    <property type="protein sequence ID" value="VAW41231.1"/>
    <property type="molecule type" value="Genomic_DNA"/>
</dbReference>
<sequence>QVADAPLWEQPWQFSDPDNWTYQQIHLTGTAAQIDQQSIAEERTRLVAIWQQNSGSAQWDGPFQLPISSYLEVSSPFGARRSYNGGPYRSYHEGIDFAAYGGTAVMAPAAGTVIVAELLYVRGYAVIIDHGLGIYSGFYHMSSLSVASGDVVEQGQLIGEVGTTGLSTGNHLHWDLLVNTVWVDGQAWLDQNMACWILEGLGQSCSR</sequence>
<dbReference type="PANTHER" id="PTHR21666">
    <property type="entry name" value="PEPTIDASE-RELATED"/>
    <property type="match status" value="1"/>
</dbReference>
<dbReference type="CDD" id="cd12797">
    <property type="entry name" value="M23_peptidase"/>
    <property type="match status" value="1"/>
</dbReference>
<evidence type="ECO:0000259" key="1">
    <source>
        <dbReference type="Pfam" id="PF01551"/>
    </source>
</evidence>
<gene>
    <name evidence="2" type="ORF">MNBD_CHLOROFLEXI01-2326</name>
</gene>
<dbReference type="Gene3D" id="2.70.70.10">
    <property type="entry name" value="Glucose Permease (Domain IIA)"/>
    <property type="match status" value="1"/>
</dbReference>
<dbReference type="InterPro" id="IPR011055">
    <property type="entry name" value="Dup_hybrid_motif"/>
</dbReference>
<dbReference type="GO" id="GO:0004222">
    <property type="term" value="F:metalloendopeptidase activity"/>
    <property type="evidence" value="ECO:0007669"/>
    <property type="project" value="TreeGrafter"/>
</dbReference>
<dbReference type="InterPro" id="IPR016047">
    <property type="entry name" value="M23ase_b-sheet_dom"/>
</dbReference>
<dbReference type="Pfam" id="PF01551">
    <property type="entry name" value="Peptidase_M23"/>
    <property type="match status" value="1"/>
</dbReference>